<dbReference type="InterPro" id="IPR000524">
    <property type="entry name" value="Tscrpt_reg_HTH_GntR"/>
</dbReference>
<dbReference type="SUPFAM" id="SSF46785">
    <property type="entry name" value="Winged helix' DNA-binding domain"/>
    <property type="match status" value="1"/>
</dbReference>
<dbReference type="KEGG" id="pacs:FAZ98_34040"/>
<keyword evidence="6" id="KW-1185">Reference proteome</keyword>
<gene>
    <name evidence="5" type="ORF">FAZ98_34040</name>
</gene>
<dbReference type="SMART" id="SM00345">
    <property type="entry name" value="HTH_GNTR"/>
    <property type="match status" value="1"/>
</dbReference>
<dbReference type="GO" id="GO:0003700">
    <property type="term" value="F:DNA-binding transcription factor activity"/>
    <property type="evidence" value="ECO:0007669"/>
    <property type="project" value="InterPro"/>
</dbReference>
<dbReference type="RefSeq" id="WP_158958417.1">
    <property type="nucleotide sequence ID" value="NZ_CP046916.1"/>
</dbReference>
<protein>
    <submittedName>
        <fullName evidence="5">FCD domain-containing protein</fullName>
    </submittedName>
</protein>
<proteinExistence type="predicted"/>
<dbReference type="Gene3D" id="1.10.10.10">
    <property type="entry name" value="Winged helix-like DNA-binding domain superfamily/Winged helix DNA-binding domain"/>
    <property type="match status" value="1"/>
</dbReference>
<dbReference type="EMBL" id="CP046916">
    <property type="protein sequence ID" value="QGZ66763.1"/>
    <property type="molecule type" value="Genomic_DNA"/>
</dbReference>
<dbReference type="Proteomes" id="UP000433577">
    <property type="component" value="Chromosome 4"/>
</dbReference>
<organism evidence="5 6">
    <name type="scientific">Paraburkholderia acidisoli</name>
    <dbReference type="NCBI Taxonomy" id="2571748"/>
    <lineage>
        <taxon>Bacteria</taxon>
        <taxon>Pseudomonadati</taxon>
        <taxon>Pseudomonadota</taxon>
        <taxon>Betaproteobacteria</taxon>
        <taxon>Burkholderiales</taxon>
        <taxon>Burkholderiaceae</taxon>
        <taxon>Paraburkholderia</taxon>
    </lineage>
</organism>
<evidence type="ECO:0000313" key="5">
    <source>
        <dbReference type="EMBL" id="QGZ66763.1"/>
    </source>
</evidence>
<dbReference type="InterPro" id="IPR011711">
    <property type="entry name" value="GntR_C"/>
</dbReference>
<dbReference type="AlphaFoldDB" id="A0A7Z2GRR9"/>
<dbReference type="InterPro" id="IPR008920">
    <property type="entry name" value="TF_FadR/GntR_C"/>
</dbReference>
<accession>A0A7Z2GRR9</accession>
<evidence type="ECO:0000256" key="3">
    <source>
        <dbReference type="ARBA" id="ARBA00023163"/>
    </source>
</evidence>
<dbReference type="SUPFAM" id="SSF48008">
    <property type="entry name" value="GntR ligand-binding domain-like"/>
    <property type="match status" value="1"/>
</dbReference>
<dbReference type="PANTHER" id="PTHR43537">
    <property type="entry name" value="TRANSCRIPTIONAL REGULATOR, GNTR FAMILY"/>
    <property type="match status" value="1"/>
</dbReference>
<feature type="domain" description="HTH gntR-type" evidence="4">
    <location>
        <begin position="1"/>
        <end position="68"/>
    </location>
</feature>
<evidence type="ECO:0000256" key="1">
    <source>
        <dbReference type="ARBA" id="ARBA00023015"/>
    </source>
</evidence>
<sequence>MSQESKVVSTLREMILAGKLEAGQRILEVPLSEQLGISRTPVRFALAVLAAEGLIVGGQKRGYHVRNFTMKDITDAIAVRGALEGVAARTLAENRPGEAVRRGFADCLAAGDALLEKGHIAAGDDQLFEAMNRKFHTLIIEGAGNGALAAAIATNDRLPFAAAGAVAVETRPGQLSPSQYQFYFLAHMQHRLIVEAIEAGQSGRAEALMQEHANVAKKNILWLGEQGRIDLRTRTVGERAAVNAGAPAIDEA</sequence>
<dbReference type="PROSITE" id="PS50949">
    <property type="entry name" value="HTH_GNTR"/>
    <property type="match status" value="1"/>
</dbReference>
<dbReference type="Pfam" id="PF07729">
    <property type="entry name" value="FCD"/>
    <property type="match status" value="1"/>
</dbReference>
<reference evidence="5 6" key="1">
    <citation type="submission" date="2019-12" db="EMBL/GenBank/DDBJ databases">
        <title>Paraburkholderia acidiphila 7Q-K02 sp. nov and Paraburkholderia acidisoli DHF22 sp. nov., two strains isolated from forest soil.</title>
        <authorList>
            <person name="Gao Z."/>
            <person name="Qiu L."/>
        </authorList>
    </citation>
    <scope>NUCLEOTIDE SEQUENCE [LARGE SCALE GENOMIC DNA]</scope>
    <source>
        <strain evidence="5 6">DHF22</strain>
    </source>
</reference>
<name>A0A7Z2GRR9_9BURK</name>
<dbReference type="GO" id="GO:0003677">
    <property type="term" value="F:DNA binding"/>
    <property type="evidence" value="ECO:0007669"/>
    <property type="project" value="UniProtKB-KW"/>
</dbReference>
<keyword evidence="1" id="KW-0805">Transcription regulation</keyword>
<dbReference type="SMART" id="SM00895">
    <property type="entry name" value="FCD"/>
    <property type="match status" value="1"/>
</dbReference>
<dbReference type="PANTHER" id="PTHR43537:SF51">
    <property type="entry name" value="HTH-TYPE TRANSCRIPTIONAL REGULATOR LGOR-RELATED"/>
    <property type="match status" value="1"/>
</dbReference>
<dbReference type="InterPro" id="IPR036390">
    <property type="entry name" value="WH_DNA-bd_sf"/>
</dbReference>
<dbReference type="Gene3D" id="1.20.120.530">
    <property type="entry name" value="GntR ligand-binding domain-like"/>
    <property type="match status" value="1"/>
</dbReference>
<dbReference type="Pfam" id="PF00392">
    <property type="entry name" value="GntR"/>
    <property type="match status" value="1"/>
</dbReference>
<keyword evidence="3" id="KW-0804">Transcription</keyword>
<keyword evidence="2" id="KW-0238">DNA-binding</keyword>
<dbReference type="CDD" id="cd07377">
    <property type="entry name" value="WHTH_GntR"/>
    <property type="match status" value="1"/>
</dbReference>
<evidence type="ECO:0000256" key="2">
    <source>
        <dbReference type="ARBA" id="ARBA00023125"/>
    </source>
</evidence>
<dbReference type="OrthoDB" id="8066003at2"/>
<dbReference type="InterPro" id="IPR036388">
    <property type="entry name" value="WH-like_DNA-bd_sf"/>
</dbReference>
<evidence type="ECO:0000313" key="6">
    <source>
        <dbReference type="Proteomes" id="UP000433577"/>
    </source>
</evidence>
<evidence type="ECO:0000259" key="4">
    <source>
        <dbReference type="PROSITE" id="PS50949"/>
    </source>
</evidence>